<dbReference type="AlphaFoldDB" id="A0A512D952"/>
<dbReference type="InterPro" id="IPR058627">
    <property type="entry name" value="MdtA-like_C"/>
</dbReference>
<proteinExistence type="predicted"/>
<dbReference type="Proteomes" id="UP000321181">
    <property type="component" value="Unassembled WGS sequence"/>
</dbReference>
<dbReference type="Gene3D" id="2.40.420.20">
    <property type="match status" value="1"/>
</dbReference>
<dbReference type="RefSeq" id="WP_186816401.1">
    <property type="nucleotide sequence ID" value="NZ_BAAARM010000001.1"/>
</dbReference>
<sequence>MGVTRRIVFPVIRLILLAVIAVALVKMAFAGTDVTAPEDPLQPSAQIVEPTVPVSTGTITNTVTVQGSVVADPAVPARATLAGTVTKVIATNGQAVAAGAPLLEITQETPVEPTVTTDPETGEQTVRENKPKIKRETVTAPIAGTLAMTTLRDQVLAVGDTIGTVAPGTLSVTGTLTPDQQYRLVSAPAQADVTLRGGPAPFTCTGLRVGPPPTATGGADAPETVDPVTGQPVTTSGTVSCAVPPGITAFPGLGADLAITNGSAEGALVVPVTAVQGSVQTGKVWVVLPDGTQEERTVGLGLNDGEQVQITEGLAEGDQILQFIPVGDVVAPQPGTDGGAVFGFGG</sequence>
<evidence type="ECO:0000313" key="3">
    <source>
        <dbReference type="Proteomes" id="UP000321181"/>
    </source>
</evidence>
<dbReference type="EMBL" id="BJYY01000002">
    <property type="protein sequence ID" value="GEO33012.1"/>
    <property type="molecule type" value="Genomic_DNA"/>
</dbReference>
<feature type="domain" description="Multidrug resistance protein MdtA-like C-terminal permuted SH3" evidence="1">
    <location>
        <begin position="267"/>
        <end position="320"/>
    </location>
</feature>
<dbReference type="InterPro" id="IPR010916">
    <property type="entry name" value="TonB_box_CS"/>
</dbReference>
<evidence type="ECO:0000259" key="1">
    <source>
        <dbReference type="Pfam" id="PF25967"/>
    </source>
</evidence>
<organism evidence="2 3">
    <name type="scientific">Cellulomonas aerilata</name>
    <dbReference type="NCBI Taxonomy" id="515326"/>
    <lineage>
        <taxon>Bacteria</taxon>
        <taxon>Bacillati</taxon>
        <taxon>Actinomycetota</taxon>
        <taxon>Actinomycetes</taxon>
        <taxon>Micrococcales</taxon>
        <taxon>Cellulomonadaceae</taxon>
        <taxon>Cellulomonas</taxon>
    </lineage>
</organism>
<dbReference type="Pfam" id="PF25967">
    <property type="entry name" value="RND-MFP_C"/>
    <property type="match status" value="1"/>
</dbReference>
<evidence type="ECO:0000313" key="2">
    <source>
        <dbReference type="EMBL" id="GEO33012.1"/>
    </source>
</evidence>
<protein>
    <recommendedName>
        <fullName evidence="1">Multidrug resistance protein MdtA-like C-terminal permuted SH3 domain-containing protein</fullName>
    </recommendedName>
</protein>
<comment type="caution">
    <text evidence="2">The sequence shown here is derived from an EMBL/GenBank/DDBJ whole genome shotgun (WGS) entry which is preliminary data.</text>
</comment>
<dbReference type="Gene3D" id="2.40.50.100">
    <property type="match status" value="1"/>
</dbReference>
<reference evidence="2 3" key="1">
    <citation type="submission" date="2019-07" db="EMBL/GenBank/DDBJ databases">
        <title>Whole genome shotgun sequence of Cellulomonas aerilata NBRC 106308.</title>
        <authorList>
            <person name="Hosoyama A."/>
            <person name="Uohara A."/>
            <person name="Ohji S."/>
            <person name="Ichikawa N."/>
        </authorList>
    </citation>
    <scope>NUCLEOTIDE SEQUENCE [LARGE SCALE GENOMIC DNA]</scope>
    <source>
        <strain evidence="2 3">NBRC 106308</strain>
    </source>
</reference>
<accession>A0A512D952</accession>
<dbReference type="GO" id="GO:0015562">
    <property type="term" value="F:efflux transmembrane transporter activity"/>
    <property type="evidence" value="ECO:0007669"/>
    <property type="project" value="TreeGrafter"/>
</dbReference>
<keyword evidence="3" id="KW-1185">Reference proteome</keyword>
<dbReference type="GO" id="GO:1990281">
    <property type="term" value="C:efflux pump complex"/>
    <property type="evidence" value="ECO:0007669"/>
    <property type="project" value="TreeGrafter"/>
</dbReference>
<gene>
    <name evidence="2" type="ORF">CAE01nite_07370</name>
</gene>
<dbReference type="PANTHER" id="PTHR30469">
    <property type="entry name" value="MULTIDRUG RESISTANCE PROTEIN MDTA"/>
    <property type="match status" value="1"/>
</dbReference>
<dbReference type="PROSITE" id="PS00430">
    <property type="entry name" value="TONB_DEPENDENT_REC_1"/>
    <property type="match status" value="1"/>
</dbReference>
<name>A0A512D952_9CELL</name>